<gene>
    <name evidence="1" type="ORF">Pan189_15000</name>
</gene>
<dbReference type="EMBL" id="CP036268">
    <property type="protein sequence ID" value="QDT37132.1"/>
    <property type="molecule type" value="Genomic_DNA"/>
</dbReference>
<dbReference type="Proteomes" id="UP000317318">
    <property type="component" value="Chromosome"/>
</dbReference>
<dbReference type="AlphaFoldDB" id="A0A517QZQ8"/>
<accession>A0A517QZQ8</accession>
<dbReference type="OrthoDB" id="6297335at2"/>
<dbReference type="KEGG" id="svp:Pan189_15000"/>
<evidence type="ECO:0000313" key="2">
    <source>
        <dbReference type="Proteomes" id="UP000317318"/>
    </source>
</evidence>
<organism evidence="1 2">
    <name type="scientific">Stratiformator vulcanicus</name>
    <dbReference type="NCBI Taxonomy" id="2527980"/>
    <lineage>
        <taxon>Bacteria</taxon>
        <taxon>Pseudomonadati</taxon>
        <taxon>Planctomycetota</taxon>
        <taxon>Planctomycetia</taxon>
        <taxon>Planctomycetales</taxon>
        <taxon>Planctomycetaceae</taxon>
        <taxon>Stratiformator</taxon>
    </lineage>
</organism>
<sequence length="147" mass="16058">MGESSERDYELSIKFLNVDLDVVSTRPTAPLTKSLDGIAYPLHETASDGQYLASYELTEPEKRAGTEFNAEQMVLEFCDAIAALTGDALSVWVLASKKEFNLGFDSGLHPRNLQWSLQPETLQRVADVDAALVITIYAVSTGDEVSA</sequence>
<keyword evidence="2" id="KW-1185">Reference proteome</keyword>
<name>A0A517QZQ8_9PLAN</name>
<protein>
    <submittedName>
        <fullName evidence="1">Uncharacterized protein</fullName>
    </submittedName>
</protein>
<reference evidence="1 2" key="1">
    <citation type="submission" date="2019-02" db="EMBL/GenBank/DDBJ databases">
        <title>Deep-cultivation of Planctomycetes and their phenomic and genomic characterization uncovers novel biology.</title>
        <authorList>
            <person name="Wiegand S."/>
            <person name="Jogler M."/>
            <person name="Boedeker C."/>
            <person name="Pinto D."/>
            <person name="Vollmers J."/>
            <person name="Rivas-Marin E."/>
            <person name="Kohn T."/>
            <person name="Peeters S.H."/>
            <person name="Heuer A."/>
            <person name="Rast P."/>
            <person name="Oberbeckmann S."/>
            <person name="Bunk B."/>
            <person name="Jeske O."/>
            <person name="Meyerdierks A."/>
            <person name="Storesund J.E."/>
            <person name="Kallscheuer N."/>
            <person name="Luecker S."/>
            <person name="Lage O.M."/>
            <person name="Pohl T."/>
            <person name="Merkel B.J."/>
            <person name="Hornburger P."/>
            <person name="Mueller R.-W."/>
            <person name="Bruemmer F."/>
            <person name="Labrenz M."/>
            <person name="Spormann A.M."/>
            <person name="Op den Camp H."/>
            <person name="Overmann J."/>
            <person name="Amann R."/>
            <person name="Jetten M.S.M."/>
            <person name="Mascher T."/>
            <person name="Medema M.H."/>
            <person name="Devos D.P."/>
            <person name="Kaster A.-K."/>
            <person name="Ovreas L."/>
            <person name="Rohde M."/>
            <person name="Galperin M.Y."/>
            <person name="Jogler C."/>
        </authorList>
    </citation>
    <scope>NUCLEOTIDE SEQUENCE [LARGE SCALE GENOMIC DNA]</scope>
    <source>
        <strain evidence="1 2">Pan189</strain>
    </source>
</reference>
<evidence type="ECO:0000313" key="1">
    <source>
        <dbReference type="EMBL" id="QDT37132.1"/>
    </source>
</evidence>
<proteinExistence type="predicted"/>
<dbReference type="RefSeq" id="WP_145363274.1">
    <property type="nucleotide sequence ID" value="NZ_CP036268.1"/>
</dbReference>